<dbReference type="AlphaFoldDB" id="A0A6G0TKI8"/>
<evidence type="ECO:0000313" key="1">
    <source>
        <dbReference type="EMBL" id="KAE9534525.1"/>
    </source>
</evidence>
<comment type="caution">
    <text evidence="1">The sequence shown here is derived from an EMBL/GenBank/DDBJ whole genome shotgun (WGS) entry which is preliminary data.</text>
</comment>
<accession>A0A6G0TKI8</accession>
<proteinExistence type="predicted"/>
<protein>
    <submittedName>
        <fullName evidence="1">Uncharacterized protein</fullName>
    </submittedName>
</protein>
<sequence>MVLENQQRISIMLRNETIYYNIFVYKFVDFIIRLGGADDCAKFNYAYLGAKDHNEPFFDKKTSIEKNHFGDPFNISSTRAKFDLRAAILESCSKILLRNLGTGIKRTHILQLTKICVVAYCVNYKNLACFRCIEYLGNICFKKKVGKWVPFCCTLGGGVDLGLGYNKNNS</sequence>
<gene>
    <name evidence="1" type="ORF">AGLY_008615</name>
</gene>
<evidence type="ECO:0000313" key="2">
    <source>
        <dbReference type="Proteomes" id="UP000475862"/>
    </source>
</evidence>
<name>A0A6G0TKI8_APHGL</name>
<organism evidence="1 2">
    <name type="scientific">Aphis glycines</name>
    <name type="common">Soybean aphid</name>
    <dbReference type="NCBI Taxonomy" id="307491"/>
    <lineage>
        <taxon>Eukaryota</taxon>
        <taxon>Metazoa</taxon>
        <taxon>Ecdysozoa</taxon>
        <taxon>Arthropoda</taxon>
        <taxon>Hexapoda</taxon>
        <taxon>Insecta</taxon>
        <taxon>Pterygota</taxon>
        <taxon>Neoptera</taxon>
        <taxon>Paraneoptera</taxon>
        <taxon>Hemiptera</taxon>
        <taxon>Sternorrhyncha</taxon>
        <taxon>Aphidomorpha</taxon>
        <taxon>Aphidoidea</taxon>
        <taxon>Aphididae</taxon>
        <taxon>Aphidini</taxon>
        <taxon>Aphis</taxon>
        <taxon>Aphis</taxon>
    </lineage>
</organism>
<dbReference type="Proteomes" id="UP000475862">
    <property type="component" value="Unassembled WGS sequence"/>
</dbReference>
<reference evidence="1 2" key="1">
    <citation type="submission" date="2019-08" db="EMBL/GenBank/DDBJ databases">
        <title>The genome of the soybean aphid Biotype 1, its phylome, world population structure and adaptation to the North American continent.</title>
        <authorList>
            <person name="Giordano R."/>
            <person name="Donthu R.K."/>
            <person name="Hernandez A.G."/>
            <person name="Wright C.L."/>
            <person name="Zimin A.V."/>
        </authorList>
    </citation>
    <scope>NUCLEOTIDE SEQUENCE [LARGE SCALE GENOMIC DNA]</scope>
    <source>
        <tissue evidence="1">Whole aphids</tissue>
    </source>
</reference>
<keyword evidence="2" id="KW-1185">Reference proteome</keyword>
<dbReference type="EMBL" id="VYZN01000028">
    <property type="protein sequence ID" value="KAE9534525.1"/>
    <property type="molecule type" value="Genomic_DNA"/>
</dbReference>